<reference evidence="1 3" key="1">
    <citation type="submission" date="2018-09" db="EMBL/GenBank/DDBJ databases">
        <title>Genomic investigation of the strawberry pathogen Phytophthora fragariae indicates pathogenicity is determined by transcriptional variation in three key races.</title>
        <authorList>
            <person name="Adams T.M."/>
            <person name="Armitage A.D."/>
            <person name="Sobczyk M.K."/>
            <person name="Bates H.J."/>
            <person name="Dunwell J.M."/>
            <person name="Nellist C.F."/>
            <person name="Harrison R.J."/>
        </authorList>
    </citation>
    <scope>NUCLEOTIDE SEQUENCE [LARGE SCALE GENOMIC DNA]</scope>
    <source>
        <strain evidence="1 3">SCRP249</strain>
        <strain evidence="2 4">SCRP333</strain>
    </source>
</reference>
<dbReference type="EMBL" id="QXFV01000242">
    <property type="protein sequence ID" value="KAE9044286.1"/>
    <property type="molecule type" value="Genomic_DNA"/>
</dbReference>
<name>A0A6A3NFW1_9STRA</name>
<evidence type="ECO:0000313" key="2">
    <source>
        <dbReference type="EMBL" id="KAE9347374.1"/>
    </source>
</evidence>
<evidence type="ECO:0000313" key="4">
    <source>
        <dbReference type="Proteomes" id="UP000434957"/>
    </source>
</evidence>
<comment type="caution">
    <text evidence="1">The sequence shown here is derived from an EMBL/GenBank/DDBJ whole genome shotgun (WGS) entry which is preliminary data.</text>
</comment>
<dbReference type="Proteomes" id="UP000434957">
    <property type="component" value="Unassembled WGS sequence"/>
</dbReference>
<evidence type="ECO:0000313" key="1">
    <source>
        <dbReference type="EMBL" id="KAE9044286.1"/>
    </source>
</evidence>
<dbReference type="Proteomes" id="UP000429607">
    <property type="component" value="Unassembled WGS sequence"/>
</dbReference>
<dbReference type="EMBL" id="QXFT01000319">
    <property type="protein sequence ID" value="KAE9347374.1"/>
    <property type="molecule type" value="Genomic_DNA"/>
</dbReference>
<organism evidence="1 3">
    <name type="scientific">Phytophthora rubi</name>
    <dbReference type="NCBI Taxonomy" id="129364"/>
    <lineage>
        <taxon>Eukaryota</taxon>
        <taxon>Sar</taxon>
        <taxon>Stramenopiles</taxon>
        <taxon>Oomycota</taxon>
        <taxon>Peronosporomycetes</taxon>
        <taxon>Peronosporales</taxon>
        <taxon>Peronosporaceae</taxon>
        <taxon>Phytophthora</taxon>
    </lineage>
</organism>
<accession>A0A6A3NFW1</accession>
<proteinExistence type="predicted"/>
<gene>
    <name evidence="1" type="ORF">PR001_g5427</name>
    <name evidence="2" type="ORF">PR003_g6975</name>
</gene>
<protein>
    <submittedName>
        <fullName evidence="1">Uncharacterized protein</fullName>
    </submittedName>
</protein>
<evidence type="ECO:0000313" key="3">
    <source>
        <dbReference type="Proteomes" id="UP000429607"/>
    </source>
</evidence>
<dbReference type="AlphaFoldDB" id="A0A6A3NFW1"/>
<keyword evidence="4" id="KW-1185">Reference proteome</keyword>
<sequence>MEPSNQQPSASIQVLKAKDPASVLKEQKQAQLEPQSAPKPTKKCYISKRSMAFMHC</sequence>